<dbReference type="EMBL" id="JAFCLK010000034">
    <property type="protein sequence ID" value="MBR1139935.1"/>
    <property type="molecule type" value="Genomic_DNA"/>
</dbReference>
<dbReference type="RefSeq" id="WP_012046805.1">
    <property type="nucleotide sequence ID" value="NZ_JABFDP010000006.1"/>
</dbReference>
<dbReference type="Proteomes" id="UP001314635">
    <property type="component" value="Unassembled WGS sequence"/>
</dbReference>
<feature type="chain" id="PRO_5046347006" evidence="1">
    <location>
        <begin position="29"/>
        <end position="122"/>
    </location>
</feature>
<protein>
    <submittedName>
        <fullName evidence="2">Uncharacterized protein</fullName>
    </submittedName>
</protein>
<evidence type="ECO:0000313" key="3">
    <source>
        <dbReference type="Proteomes" id="UP001314635"/>
    </source>
</evidence>
<sequence length="122" mass="13433">MSRSTVTKIGFALSLIITSLGAMSQAQAGGAYGPDTCKVGYVWREAYPGDHTCVTPEQRARAALDNRQAGNRVSATDRTYGSRTCRQGYVWREAYVGDTTCVTPEQRARVKYDNARANGRYQ</sequence>
<feature type="signal peptide" evidence="1">
    <location>
        <begin position="1"/>
        <end position="28"/>
    </location>
</feature>
<reference evidence="3" key="1">
    <citation type="journal article" date="2021" name="ISME J.">
        <title>Evolutionary origin and ecological implication of a unique nif island in free-living Bradyrhizobium lineages.</title>
        <authorList>
            <person name="Tao J."/>
        </authorList>
    </citation>
    <scope>NUCLEOTIDE SEQUENCE [LARGE SCALE GENOMIC DNA]</scope>
    <source>
        <strain evidence="3">SZCCT0094</strain>
    </source>
</reference>
<gene>
    <name evidence="2" type="ORF">JQ619_29685</name>
</gene>
<evidence type="ECO:0000313" key="2">
    <source>
        <dbReference type="EMBL" id="MBR1139935.1"/>
    </source>
</evidence>
<organism evidence="2 3">
    <name type="scientific">Bradyrhizobium denitrificans</name>
    <dbReference type="NCBI Taxonomy" id="2734912"/>
    <lineage>
        <taxon>Bacteria</taxon>
        <taxon>Pseudomonadati</taxon>
        <taxon>Pseudomonadota</taxon>
        <taxon>Alphaproteobacteria</taxon>
        <taxon>Hyphomicrobiales</taxon>
        <taxon>Nitrobacteraceae</taxon>
        <taxon>Bradyrhizobium</taxon>
    </lineage>
</organism>
<evidence type="ECO:0000256" key="1">
    <source>
        <dbReference type="SAM" id="SignalP"/>
    </source>
</evidence>
<name>A0ABS5GF51_9BRAD</name>
<comment type="caution">
    <text evidence="2">The sequence shown here is derived from an EMBL/GenBank/DDBJ whole genome shotgun (WGS) entry which is preliminary data.</text>
</comment>
<accession>A0ABS5GF51</accession>
<keyword evidence="1" id="KW-0732">Signal</keyword>
<proteinExistence type="predicted"/>
<keyword evidence="3" id="KW-1185">Reference proteome</keyword>